<feature type="domain" description="FHA" evidence="3">
    <location>
        <begin position="42"/>
        <end position="92"/>
    </location>
</feature>
<dbReference type="PANTHER" id="PTHR47458:SF1">
    <property type="entry name" value="SMAD_FHA DOMAIN-CONTAINING PROTEIN"/>
    <property type="match status" value="1"/>
</dbReference>
<feature type="region of interest" description="Disordered" evidence="2">
    <location>
        <begin position="602"/>
        <end position="625"/>
    </location>
</feature>
<feature type="region of interest" description="Disordered" evidence="2">
    <location>
        <begin position="706"/>
        <end position="727"/>
    </location>
</feature>
<accession>A0A1J4MM74</accession>
<dbReference type="RefSeq" id="XP_028876377.1">
    <property type="nucleotide sequence ID" value="XM_029018903.1"/>
</dbReference>
<name>A0A1J4MM74_9CRYT</name>
<evidence type="ECO:0000259" key="3">
    <source>
        <dbReference type="PROSITE" id="PS50006"/>
    </source>
</evidence>
<feature type="region of interest" description="Disordered" evidence="2">
    <location>
        <begin position="169"/>
        <end position="309"/>
    </location>
</feature>
<dbReference type="InterPro" id="IPR008984">
    <property type="entry name" value="SMAD_FHA_dom_sf"/>
</dbReference>
<feature type="compositionally biased region" description="Basic and acidic residues" evidence="2">
    <location>
        <begin position="258"/>
        <end position="295"/>
    </location>
</feature>
<dbReference type="SMART" id="SM00240">
    <property type="entry name" value="FHA"/>
    <property type="match status" value="1"/>
</dbReference>
<reference evidence="4 5" key="1">
    <citation type="submission" date="2016-10" db="EMBL/GenBank/DDBJ databases">
        <title>Reductive evolution of mitochondrial metabolism and differential evolution of invasion-related proteins in Cryptosporidium.</title>
        <authorList>
            <person name="Liu S."/>
            <person name="Roellig D.M."/>
            <person name="Guo Y."/>
            <person name="Li N."/>
            <person name="Frace M.A."/>
            <person name="Tang K."/>
            <person name="Zhang L."/>
            <person name="Feng Y."/>
            <person name="Xiao L."/>
        </authorList>
    </citation>
    <scope>NUCLEOTIDE SEQUENCE [LARGE SCALE GENOMIC DNA]</scope>
    <source>
        <strain evidence="4">39726</strain>
    </source>
</reference>
<dbReference type="PROSITE" id="PS50006">
    <property type="entry name" value="FHA_DOMAIN"/>
    <property type="match status" value="1"/>
</dbReference>
<protein>
    <recommendedName>
        <fullName evidence="3">FHA domain-containing protein</fullName>
    </recommendedName>
</protein>
<feature type="coiled-coil region" evidence="1">
    <location>
        <begin position="405"/>
        <end position="516"/>
    </location>
</feature>
<sequence length="777" mass="87268">MYWWLNPIPPCCDPSLLEPVKLPFGEGSEFNDTLSGLEKSKFVFGRKADCSIRLKDQSISGHHCTIHVDNTHKGLLITDTSTNGTFLNGKRLSKSVPIQVTDGDIISLTRPKMMDDNIAFHAVFKLVFSSKNPGIAENESLVDATDVRMTESLLDSKISKATEASYNDVSIEDSKNNDCSEKQQEETFSGRKESISITNNERKSTRSSMSLRSQERKGRLSTKDERKSEEHVIRRSRGRPRTCDRPEVDDAINFEEENQMKVDEELIESEKSVEKELDRDENERQEEKEQEKENMTENGENTLKDERKGDKEEAVKYITEVEKLNEKHDLSVENISQLFDVGTSDIIHQPKENRNSIVSQRISLNENRGFEKSYSIEGNSLTFPVQRQQVGLSGKRSSEELMGKLENLELLVSRKESLERTLRNELDAREEEISRLRELLDRSEINEQQTRQHNMTLMEELQKVQKQNLDLEHELMDFQERCRVLSASGEAMDQTISQLSEDLSAVRQELLSVNEKYNQQSLALKSVTQLTQRKCLSILHSLKDIHQLSSTYASAGTGVSSLGGSIMGISGTGFSSSSSNLTPWRNGKRSLNTNYGYNGALGVPQTERPYKMRSSPINSSRSNAIGIGDTTLSRRQSFSGNNHSTFSDDLDGLRNSVLGGSNSQFLPNSRFLSGSFQLEEQLVSSLKPSSSEMQSLVVNLNKGANEQAQIDEEPKSSKTISQNDSEDKSITVSQSLILNNTLLEKIPTVSRSRKSSIAQSSLTMESILNKENSVGNI</sequence>
<dbReference type="EMBL" id="LRBP01000001">
    <property type="protein sequence ID" value="OII75370.1"/>
    <property type="molecule type" value="Genomic_DNA"/>
</dbReference>
<dbReference type="PANTHER" id="PTHR47458">
    <property type="entry name" value="SMAD/FHA DOMAIN-CONTAINING PROTEIN"/>
    <property type="match status" value="1"/>
</dbReference>
<evidence type="ECO:0000313" key="4">
    <source>
        <dbReference type="EMBL" id="OII75370.1"/>
    </source>
</evidence>
<dbReference type="VEuPathDB" id="CryptoDB:cubi_01891"/>
<feature type="compositionally biased region" description="Basic and acidic residues" evidence="2">
    <location>
        <begin position="172"/>
        <end position="204"/>
    </location>
</feature>
<keyword evidence="5" id="KW-1185">Reference proteome</keyword>
<dbReference type="OrthoDB" id="1305878at2759"/>
<dbReference type="AlphaFoldDB" id="A0A1J4MM74"/>
<dbReference type="Proteomes" id="UP000186176">
    <property type="component" value="Unassembled WGS sequence"/>
</dbReference>
<comment type="caution">
    <text evidence="4">The sequence shown here is derived from an EMBL/GenBank/DDBJ whole genome shotgun (WGS) entry which is preliminary data.</text>
</comment>
<evidence type="ECO:0000256" key="2">
    <source>
        <dbReference type="SAM" id="MobiDB-lite"/>
    </source>
</evidence>
<dbReference type="InterPro" id="IPR000253">
    <property type="entry name" value="FHA_dom"/>
</dbReference>
<dbReference type="Pfam" id="PF00498">
    <property type="entry name" value="FHA"/>
    <property type="match status" value="1"/>
</dbReference>
<dbReference type="Gene3D" id="2.60.200.20">
    <property type="match status" value="1"/>
</dbReference>
<proteinExistence type="predicted"/>
<evidence type="ECO:0000256" key="1">
    <source>
        <dbReference type="SAM" id="Coils"/>
    </source>
</evidence>
<dbReference type="SUPFAM" id="SSF49879">
    <property type="entry name" value="SMAD/FHA domain"/>
    <property type="match status" value="1"/>
</dbReference>
<gene>
    <name evidence="4" type="ORF">cubi_01891</name>
</gene>
<feature type="compositionally biased region" description="Basic and acidic residues" evidence="2">
    <location>
        <begin position="213"/>
        <end position="233"/>
    </location>
</feature>
<dbReference type="GeneID" id="39978682"/>
<keyword evidence="1" id="KW-0175">Coiled coil</keyword>
<organism evidence="4 5">
    <name type="scientific">Cryptosporidium ubiquitum</name>
    <dbReference type="NCBI Taxonomy" id="857276"/>
    <lineage>
        <taxon>Eukaryota</taxon>
        <taxon>Sar</taxon>
        <taxon>Alveolata</taxon>
        <taxon>Apicomplexa</taxon>
        <taxon>Conoidasida</taxon>
        <taxon>Coccidia</taxon>
        <taxon>Eucoccidiorida</taxon>
        <taxon>Eimeriorina</taxon>
        <taxon>Cryptosporidiidae</taxon>
        <taxon>Cryptosporidium</taxon>
    </lineage>
</organism>
<evidence type="ECO:0000313" key="5">
    <source>
        <dbReference type="Proteomes" id="UP000186176"/>
    </source>
</evidence>